<comment type="subcellular location">
    <subcellularLocation>
        <location evidence="1">Cell membrane</location>
        <topology evidence="1">Multi-pass membrane protein</topology>
    </subcellularLocation>
</comment>
<keyword evidence="11" id="KW-1185">Reference proteome</keyword>
<comment type="similarity">
    <text evidence="2">Belongs to the lipid-translocating exporter (LTE) (TC 9.A.26.1) family.</text>
</comment>
<dbReference type="InterPro" id="IPR007568">
    <property type="entry name" value="RTA1"/>
</dbReference>
<dbReference type="Pfam" id="PF04479">
    <property type="entry name" value="RTA1"/>
    <property type="match status" value="1"/>
</dbReference>
<evidence type="ECO:0000256" key="5">
    <source>
        <dbReference type="ARBA" id="ARBA00023055"/>
    </source>
</evidence>
<evidence type="ECO:0000256" key="7">
    <source>
        <dbReference type="ARBA" id="ARBA00037472"/>
    </source>
</evidence>
<dbReference type="PANTHER" id="PTHR31465:SF9">
    <property type="entry name" value="SPHINGOID LONG-CHAIN BASE TRANSPORTER RSB1"/>
    <property type="match status" value="1"/>
</dbReference>
<keyword evidence="3 9" id="KW-0812">Transmembrane</keyword>
<keyword evidence="5" id="KW-0813">Transport</keyword>
<feature type="transmembrane region" description="Helical" evidence="9">
    <location>
        <begin position="128"/>
        <end position="151"/>
    </location>
</feature>
<dbReference type="RefSeq" id="XP_064766227.1">
    <property type="nucleotide sequence ID" value="XM_064910541.1"/>
</dbReference>
<protein>
    <recommendedName>
        <fullName evidence="8">Sphingoid long-chain base transporter RSB1</fullName>
    </recommendedName>
</protein>
<keyword evidence="4 9" id="KW-1133">Transmembrane helix</keyword>
<evidence type="ECO:0000313" key="11">
    <source>
        <dbReference type="Proteomes" id="UP001498771"/>
    </source>
</evidence>
<evidence type="ECO:0000256" key="8">
    <source>
        <dbReference type="ARBA" id="ARBA00041117"/>
    </source>
</evidence>
<comment type="caution">
    <text evidence="10">The sequence shown here is derived from an EMBL/GenBank/DDBJ whole genome shotgun (WGS) entry which is preliminary data.</text>
</comment>
<dbReference type="Proteomes" id="UP001498771">
    <property type="component" value="Unassembled WGS sequence"/>
</dbReference>
<gene>
    <name evidence="10" type="ORF">BZA70DRAFT_241724</name>
</gene>
<dbReference type="GeneID" id="90036053"/>
<proteinExistence type="inferred from homology"/>
<comment type="function">
    <text evidence="7">Catalyzes the ATP-dependent translocation of sphingoid long-chain bases (LCBs) from the cytoplasmic site toward the extracytoplasmic side of the membrane (flip-flop). Involved in the establishment of the functional lipid asymmetry of the plasma membrane. Regulates intracellular levels of LCBs, sphingolipid precursors that are growth inhibitory at increased levels.</text>
</comment>
<dbReference type="EMBL" id="JBBJBU010000013">
    <property type="protein sequence ID" value="KAK7203194.1"/>
    <property type="molecule type" value="Genomic_DNA"/>
</dbReference>
<keyword evidence="6 9" id="KW-0472">Membrane</keyword>
<feature type="transmembrane region" description="Helical" evidence="9">
    <location>
        <begin position="269"/>
        <end position="293"/>
    </location>
</feature>
<dbReference type="PANTHER" id="PTHR31465">
    <property type="entry name" value="PROTEIN RTA1-RELATED"/>
    <property type="match status" value="1"/>
</dbReference>
<evidence type="ECO:0000256" key="6">
    <source>
        <dbReference type="ARBA" id="ARBA00023136"/>
    </source>
</evidence>
<accession>A0ABR1F022</accession>
<keyword evidence="5" id="KW-0445">Lipid transport</keyword>
<evidence type="ECO:0000256" key="9">
    <source>
        <dbReference type="SAM" id="Phobius"/>
    </source>
</evidence>
<evidence type="ECO:0000256" key="2">
    <source>
        <dbReference type="ARBA" id="ARBA00009969"/>
    </source>
</evidence>
<organism evidence="10 11">
    <name type="scientific">Myxozyma melibiosi</name>
    <dbReference type="NCBI Taxonomy" id="54550"/>
    <lineage>
        <taxon>Eukaryota</taxon>
        <taxon>Fungi</taxon>
        <taxon>Dikarya</taxon>
        <taxon>Ascomycota</taxon>
        <taxon>Saccharomycotina</taxon>
        <taxon>Lipomycetes</taxon>
        <taxon>Lipomycetales</taxon>
        <taxon>Lipomycetaceae</taxon>
        <taxon>Myxozyma</taxon>
    </lineage>
</organism>
<feature type="transmembrane region" description="Helical" evidence="9">
    <location>
        <begin position="163"/>
        <end position="187"/>
    </location>
</feature>
<feature type="transmembrane region" description="Helical" evidence="9">
    <location>
        <begin position="84"/>
        <end position="107"/>
    </location>
</feature>
<evidence type="ECO:0000313" key="10">
    <source>
        <dbReference type="EMBL" id="KAK7203194.1"/>
    </source>
</evidence>
<evidence type="ECO:0000256" key="4">
    <source>
        <dbReference type="ARBA" id="ARBA00022989"/>
    </source>
</evidence>
<feature type="transmembrane region" description="Helical" evidence="9">
    <location>
        <begin position="54"/>
        <end position="72"/>
    </location>
</feature>
<name>A0ABR1F022_9ASCO</name>
<feature type="transmembrane region" description="Helical" evidence="9">
    <location>
        <begin position="231"/>
        <end position="249"/>
    </location>
</feature>
<evidence type="ECO:0000256" key="3">
    <source>
        <dbReference type="ARBA" id="ARBA00022692"/>
    </source>
</evidence>
<evidence type="ECO:0000256" key="1">
    <source>
        <dbReference type="ARBA" id="ARBA00004651"/>
    </source>
</evidence>
<sequence>MLRYTELDWENSDYGVYGYVPSASKNLAALIVFAVAWAAHAVLGVFYRQYWFGTAFFITAGLETGGYIARYLSSQNVMEQMNNFIVQIVLLTIGPAFFMAGIYFLLAEVIVIWGVQRSRLMPWTYSQIFITMDVISLVLQAVGGGMAAVATEDGDDNTTGTHIMVAGLAFQVAATTIFLLLCADYFIRTVNWYRRRNAATSSTDRASISSSSSDDAPAQFAHIRDSRTTHLFLLAILFAVMLVYVRSIYRVAELSQGWSGYLMASEGYFLVLDTLMVAIAMTVSWLFYPAVVLGRVSISKNLNIEKEETADDLEMA</sequence>
<reference evidence="10 11" key="1">
    <citation type="submission" date="2024-03" db="EMBL/GenBank/DDBJ databases">
        <title>Genome-scale model development and genomic sequencing of the oleaginous clade Lipomyces.</title>
        <authorList>
            <consortium name="Lawrence Berkeley National Laboratory"/>
            <person name="Czajka J.J."/>
            <person name="Han Y."/>
            <person name="Kim J."/>
            <person name="Mondo S.J."/>
            <person name="Hofstad B.A."/>
            <person name="Robles A."/>
            <person name="Haridas S."/>
            <person name="Riley R."/>
            <person name="LaButti K."/>
            <person name="Pangilinan J."/>
            <person name="Andreopoulos W."/>
            <person name="Lipzen A."/>
            <person name="Yan J."/>
            <person name="Wang M."/>
            <person name="Ng V."/>
            <person name="Grigoriev I.V."/>
            <person name="Spatafora J.W."/>
            <person name="Magnuson J.K."/>
            <person name="Baker S.E."/>
            <person name="Pomraning K.R."/>
        </authorList>
    </citation>
    <scope>NUCLEOTIDE SEQUENCE [LARGE SCALE GENOMIC DNA]</scope>
    <source>
        <strain evidence="10 11">Phaff 52-87</strain>
    </source>
</reference>